<evidence type="ECO:0000259" key="1">
    <source>
        <dbReference type="PROSITE" id="PS51186"/>
    </source>
</evidence>
<reference evidence="2 3" key="1">
    <citation type="submission" date="2020-10" db="EMBL/GenBank/DDBJ databases">
        <title>Novel species in genus Corynebacterium.</title>
        <authorList>
            <person name="Zhang G."/>
        </authorList>
    </citation>
    <scope>NUCLEOTIDE SEQUENCE [LARGE SCALE GENOMIC DNA]</scope>
    <source>
        <strain evidence="2 3">DSM 45110</strain>
    </source>
</reference>
<name>A0ABR9ZLT0_9CORY</name>
<accession>A0ABR9ZLT0</accession>
<dbReference type="InterPro" id="IPR000182">
    <property type="entry name" value="GNAT_dom"/>
</dbReference>
<protein>
    <submittedName>
        <fullName evidence="2">GNAT family N-acetyltransferase</fullName>
    </submittedName>
</protein>
<dbReference type="PROSITE" id="PS51186">
    <property type="entry name" value="GNAT"/>
    <property type="match status" value="1"/>
</dbReference>
<sequence length="181" mass="20224">MTQPDMQTPKIHLTGRALLNMTPQQVHALYKLRVDIFVSEQRAPFAEIDDVDIHPNTQHILAYVHPGSGPDFPFGAPDPASPLRLVGTARIYGQPEEQHIGRLCVSSDMRGFAISRQIIDEALDVCRGRAAALDPSTQKAVVKIEAQAHLTEFYRSYGFEPIGEEFDVDGIRHVEMHLQLD</sequence>
<dbReference type="EMBL" id="JADKMY010000003">
    <property type="protein sequence ID" value="MBF4554234.1"/>
    <property type="molecule type" value="Genomic_DNA"/>
</dbReference>
<dbReference type="InterPro" id="IPR016181">
    <property type="entry name" value="Acyl_CoA_acyltransferase"/>
</dbReference>
<keyword evidence="3" id="KW-1185">Reference proteome</keyword>
<dbReference type="Proteomes" id="UP000635902">
    <property type="component" value="Unassembled WGS sequence"/>
</dbReference>
<dbReference type="Gene3D" id="3.40.630.30">
    <property type="match status" value="1"/>
</dbReference>
<organism evidence="2 3">
    <name type="scientific">Corynebacterium suicordis DSM 45110</name>
    <dbReference type="NCBI Taxonomy" id="1121369"/>
    <lineage>
        <taxon>Bacteria</taxon>
        <taxon>Bacillati</taxon>
        <taxon>Actinomycetota</taxon>
        <taxon>Actinomycetes</taxon>
        <taxon>Mycobacteriales</taxon>
        <taxon>Corynebacteriaceae</taxon>
        <taxon>Corynebacterium</taxon>
    </lineage>
</organism>
<comment type="caution">
    <text evidence="2">The sequence shown here is derived from an EMBL/GenBank/DDBJ whole genome shotgun (WGS) entry which is preliminary data.</text>
</comment>
<feature type="domain" description="N-acetyltransferase" evidence="1">
    <location>
        <begin position="16"/>
        <end position="181"/>
    </location>
</feature>
<dbReference type="SUPFAM" id="SSF55729">
    <property type="entry name" value="Acyl-CoA N-acyltransferases (Nat)"/>
    <property type="match status" value="1"/>
</dbReference>
<gene>
    <name evidence="2" type="ORF">IRY30_09155</name>
</gene>
<proteinExistence type="predicted"/>
<dbReference type="RefSeq" id="WP_194557120.1">
    <property type="nucleotide sequence ID" value="NZ_JADKMY010000003.1"/>
</dbReference>
<evidence type="ECO:0000313" key="3">
    <source>
        <dbReference type="Proteomes" id="UP000635902"/>
    </source>
</evidence>
<dbReference type="Pfam" id="PF13673">
    <property type="entry name" value="Acetyltransf_10"/>
    <property type="match status" value="1"/>
</dbReference>
<evidence type="ECO:0000313" key="2">
    <source>
        <dbReference type="EMBL" id="MBF4554234.1"/>
    </source>
</evidence>